<evidence type="ECO:0000313" key="2">
    <source>
        <dbReference type="Proteomes" id="UP000314294"/>
    </source>
</evidence>
<organism evidence="1 2">
    <name type="scientific">Liparis tanakae</name>
    <name type="common">Tanaka's snailfish</name>
    <dbReference type="NCBI Taxonomy" id="230148"/>
    <lineage>
        <taxon>Eukaryota</taxon>
        <taxon>Metazoa</taxon>
        <taxon>Chordata</taxon>
        <taxon>Craniata</taxon>
        <taxon>Vertebrata</taxon>
        <taxon>Euteleostomi</taxon>
        <taxon>Actinopterygii</taxon>
        <taxon>Neopterygii</taxon>
        <taxon>Teleostei</taxon>
        <taxon>Neoteleostei</taxon>
        <taxon>Acanthomorphata</taxon>
        <taxon>Eupercaria</taxon>
        <taxon>Perciformes</taxon>
        <taxon>Cottioidei</taxon>
        <taxon>Cottales</taxon>
        <taxon>Liparidae</taxon>
        <taxon>Liparis</taxon>
    </lineage>
</organism>
<dbReference type="Proteomes" id="UP000314294">
    <property type="component" value="Unassembled WGS sequence"/>
</dbReference>
<name>A0A4Z2F8D0_9TELE</name>
<gene>
    <name evidence="1" type="ORF">EYF80_052760</name>
</gene>
<sequence>MLDIKAVRWAFGHSSVLVFERCFVCGLPGTPCWDPLLGPPAGTSCWDPMLGPPSSEEEQKQG</sequence>
<reference evidence="1 2" key="1">
    <citation type="submission" date="2019-03" db="EMBL/GenBank/DDBJ databases">
        <title>First draft genome of Liparis tanakae, snailfish: a comprehensive survey of snailfish specific genes.</title>
        <authorList>
            <person name="Kim W."/>
            <person name="Song I."/>
            <person name="Jeong J.-H."/>
            <person name="Kim D."/>
            <person name="Kim S."/>
            <person name="Ryu S."/>
            <person name="Song J.Y."/>
            <person name="Lee S.K."/>
        </authorList>
    </citation>
    <scope>NUCLEOTIDE SEQUENCE [LARGE SCALE GENOMIC DNA]</scope>
    <source>
        <tissue evidence="1">Muscle</tissue>
    </source>
</reference>
<dbReference type="AlphaFoldDB" id="A0A4Z2F8D0"/>
<keyword evidence="2" id="KW-1185">Reference proteome</keyword>
<evidence type="ECO:0000313" key="1">
    <source>
        <dbReference type="EMBL" id="TNN37064.1"/>
    </source>
</evidence>
<accession>A0A4Z2F8D0</accession>
<proteinExistence type="predicted"/>
<dbReference type="EMBL" id="SRLO01001537">
    <property type="protein sequence ID" value="TNN37064.1"/>
    <property type="molecule type" value="Genomic_DNA"/>
</dbReference>
<protein>
    <submittedName>
        <fullName evidence="1">Uncharacterized protein</fullName>
    </submittedName>
</protein>
<comment type="caution">
    <text evidence="1">The sequence shown here is derived from an EMBL/GenBank/DDBJ whole genome shotgun (WGS) entry which is preliminary data.</text>
</comment>